<protein>
    <submittedName>
        <fullName evidence="2">DNA-binding transcriptional regulator, PucR family</fullName>
    </submittedName>
</protein>
<evidence type="ECO:0000259" key="1">
    <source>
        <dbReference type="Pfam" id="PF13556"/>
    </source>
</evidence>
<dbReference type="EMBL" id="JAMTCJ010000001">
    <property type="protein sequence ID" value="MCP2175283.1"/>
    <property type="molecule type" value="Genomic_DNA"/>
</dbReference>
<proteinExistence type="predicted"/>
<dbReference type="PANTHER" id="PTHR33744:SF1">
    <property type="entry name" value="DNA-BINDING TRANSCRIPTIONAL ACTIVATOR ADER"/>
    <property type="match status" value="1"/>
</dbReference>
<dbReference type="Proteomes" id="UP001206895">
    <property type="component" value="Unassembled WGS sequence"/>
</dbReference>
<comment type="caution">
    <text evidence="2">The sequence shown here is derived from an EMBL/GenBank/DDBJ whole genome shotgun (WGS) entry which is preliminary data.</text>
</comment>
<evidence type="ECO:0000313" key="2">
    <source>
        <dbReference type="EMBL" id="MCP2175283.1"/>
    </source>
</evidence>
<dbReference type="InterPro" id="IPR025736">
    <property type="entry name" value="PucR_C-HTH_dom"/>
</dbReference>
<reference evidence="2 3" key="1">
    <citation type="submission" date="2022-06" db="EMBL/GenBank/DDBJ databases">
        <title>Genomic Encyclopedia of Archaeal and Bacterial Type Strains, Phase II (KMG-II): from individual species to whole genera.</title>
        <authorList>
            <person name="Goeker M."/>
        </authorList>
    </citation>
    <scope>NUCLEOTIDE SEQUENCE [LARGE SCALE GENOMIC DNA]</scope>
    <source>
        <strain evidence="2 3">DSM 44693</strain>
    </source>
</reference>
<feature type="domain" description="PucR C-terminal helix-turn-helix" evidence="1">
    <location>
        <begin position="352"/>
        <end position="409"/>
    </location>
</feature>
<dbReference type="Gene3D" id="1.10.10.2840">
    <property type="entry name" value="PucR C-terminal helix-turn-helix domain"/>
    <property type="match status" value="1"/>
</dbReference>
<dbReference type="PANTHER" id="PTHR33744">
    <property type="entry name" value="CARBOHYDRATE DIACID REGULATOR"/>
    <property type="match status" value="1"/>
</dbReference>
<keyword evidence="2" id="KW-0238">DNA-binding</keyword>
<sequence>MFTGERTSSEKSMTDALHETFRSYLLDPQSGTDLAPLAHHLVDRAAATIASHRIPAPDASTPVVDALVETSMRAAIATVPEAMAPAGFLRTGPEPLVRLRETVAEWARDGVDLASVLALLDRGFDIVFTALAERAATTGRFTTDIKLLVDVRADVATQAAGVFAATDTRVVTASSRRGFGEALLAGRIDISGARRVGLEVAERYQVIALAVEERVPEHGGGDPGATTLGSLDSAVRRVLGHQALSVLSEAGGTVVLPADRAHALVAAEAVAALGRAVGADITATRVVGTAESIPDMALRADELLDLARAIGRPPGVYTMDDLVVEYQITRPGPALDRLAALIRPLEEASAELLETLRVHMSCGMNRRETARRLSVHPNTVDNRMTRVAAALGVDLNRPKAIAQTQSAILAFDALRRPGRLRTLPAPAGSSRERTISSSLFPVTRTAFVSSV</sequence>
<gene>
    <name evidence="2" type="ORF">LX13_001090</name>
</gene>
<dbReference type="InterPro" id="IPR042070">
    <property type="entry name" value="PucR_C-HTH_sf"/>
</dbReference>
<accession>A0ABT1HAK4</accession>
<dbReference type="GO" id="GO:0003677">
    <property type="term" value="F:DNA binding"/>
    <property type="evidence" value="ECO:0007669"/>
    <property type="project" value="UniProtKB-KW"/>
</dbReference>
<dbReference type="InterPro" id="IPR051448">
    <property type="entry name" value="CdaR-like_regulators"/>
</dbReference>
<keyword evidence="3" id="KW-1185">Reference proteome</keyword>
<organism evidence="2 3">
    <name type="scientific">Williamsia maris</name>
    <dbReference type="NCBI Taxonomy" id="72806"/>
    <lineage>
        <taxon>Bacteria</taxon>
        <taxon>Bacillati</taxon>
        <taxon>Actinomycetota</taxon>
        <taxon>Actinomycetes</taxon>
        <taxon>Mycobacteriales</taxon>
        <taxon>Nocardiaceae</taxon>
        <taxon>Williamsia</taxon>
    </lineage>
</organism>
<dbReference type="Pfam" id="PF13556">
    <property type="entry name" value="HTH_30"/>
    <property type="match status" value="1"/>
</dbReference>
<name>A0ABT1HAK4_9NOCA</name>
<evidence type="ECO:0000313" key="3">
    <source>
        <dbReference type="Proteomes" id="UP001206895"/>
    </source>
</evidence>